<gene>
    <name evidence="3" type="ORF">PFICI_13221</name>
</gene>
<dbReference type="InterPro" id="IPR015915">
    <property type="entry name" value="Kelch-typ_b-propeller"/>
</dbReference>
<dbReference type="EMBL" id="KI912119">
    <property type="protein sequence ID" value="ETS74737.1"/>
    <property type="molecule type" value="Genomic_DNA"/>
</dbReference>
<name>W3WNQ0_PESFW</name>
<dbReference type="HOGENOM" id="CLU_030461_1_1_1"/>
<dbReference type="PANTHER" id="PTHR47435">
    <property type="entry name" value="KELCH REPEAT PROTEIN (AFU_ORTHOLOGUE AFUA_5G12780)"/>
    <property type="match status" value="1"/>
</dbReference>
<evidence type="ECO:0000256" key="1">
    <source>
        <dbReference type="ARBA" id="ARBA00022737"/>
    </source>
</evidence>
<protein>
    <recommendedName>
        <fullName evidence="5">Kelch repeat protein</fullName>
    </recommendedName>
</protein>
<dbReference type="KEGG" id="pfy:PFICI_13221"/>
<dbReference type="eggNOG" id="KOG0379">
    <property type="taxonomic scope" value="Eukaryota"/>
</dbReference>
<dbReference type="Proteomes" id="UP000030651">
    <property type="component" value="Unassembled WGS sequence"/>
</dbReference>
<keyword evidence="4" id="KW-1185">Reference proteome</keyword>
<dbReference type="GeneID" id="19278234"/>
<dbReference type="GO" id="GO:0019760">
    <property type="term" value="P:glucosinolate metabolic process"/>
    <property type="evidence" value="ECO:0007669"/>
    <property type="project" value="UniProtKB-ARBA"/>
</dbReference>
<dbReference type="PANTHER" id="PTHR47435:SF4">
    <property type="entry name" value="KELCH REPEAT PROTEIN (AFU_ORTHOLOGUE AFUA_5G12780)"/>
    <property type="match status" value="1"/>
</dbReference>
<evidence type="ECO:0000313" key="3">
    <source>
        <dbReference type="EMBL" id="ETS74737.1"/>
    </source>
</evidence>
<dbReference type="Gene3D" id="2.120.10.80">
    <property type="entry name" value="Kelch-type beta propeller"/>
    <property type="match status" value="2"/>
</dbReference>
<dbReference type="Pfam" id="PF24681">
    <property type="entry name" value="Kelch_KLHDC2_KLHL20_DRC7"/>
    <property type="match status" value="1"/>
</dbReference>
<dbReference type="AlphaFoldDB" id="W3WNQ0"/>
<keyword evidence="1" id="KW-0677">Repeat</keyword>
<dbReference type="InParanoid" id="W3WNQ0"/>
<organism evidence="3 4">
    <name type="scientific">Pestalotiopsis fici (strain W106-1 / CGMCC3.15140)</name>
    <dbReference type="NCBI Taxonomy" id="1229662"/>
    <lineage>
        <taxon>Eukaryota</taxon>
        <taxon>Fungi</taxon>
        <taxon>Dikarya</taxon>
        <taxon>Ascomycota</taxon>
        <taxon>Pezizomycotina</taxon>
        <taxon>Sordariomycetes</taxon>
        <taxon>Xylariomycetidae</taxon>
        <taxon>Amphisphaeriales</taxon>
        <taxon>Sporocadaceae</taxon>
        <taxon>Pestalotiopsis</taxon>
    </lineage>
</organism>
<proteinExistence type="predicted"/>
<dbReference type="SUPFAM" id="SSF117281">
    <property type="entry name" value="Kelch motif"/>
    <property type="match status" value="2"/>
</dbReference>
<sequence>MAHLEAQWTQLTANPRLQRSSQCLSVISSQAYIFGGELLPRQPVSNEFDVVTLDKNNEAAATTLPVPRGPAPIPRVGSTTATIDGAIYMFSGRGGLDMAPIEEKGSLWRYDPIGSLWELVEPSDPAAAYPPGRSYHASTSDGAKNIFIHAGCPENGRLSDLWSFNIQTKTWTELEAAPSPPRGGTSLAAHEGKLYRMNGFDGKTEQGGALDVYDIAARSWSTISFSPDGVQGPTPRSVSALLVVRINGREHVVTLFGEGDPSALGHAGAGKMFDDVWAFDLVSQKWSKATPTGAQLPAARGWFDADVMGVDADQQFVIVHGGLAEDNTRLGDVWKLSLQFR</sequence>
<dbReference type="OrthoDB" id="10250130at2759"/>
<dbReference type="RefSeq" id="XP_007839993.1">
    <property type="nucleotide sequence ID" value="XM_007841802.1"/>
</dbReference>
<evidence type="ECO:0008006" key="5">
    <source>
        <dbReference type="Google" id="ProtNLM"/>
    </source>
</evidence>
<accession>W3WNQ0</accession>
<dbReference type="OMA" id="PARGWFD"/>
<keyword evidence="2" id="KW-0408">Iron</keyword>
<evidence type="ECO:0000256" key="2">
    <source>
        <dbReference type="ARBA" id="ARBA00023004"/>
    </source>
</evidence>
<reference evidence="4" key="1">
    <citation type="journal article" date="2015" name="BMC Genomics">
        <title>Genomic and transcriptomic analysis of the endophytic fungus Pestalotiopsis fici reveals its lifestyle and high potential for synthesis of natural products.</title>
        <authorList>
            <person name="Wang X."/>
            <person name="Zhang X."/>
            <person name="Liu L."/>
            <person name="Xiang M."/>
            <person name="Wang W."/>
            <person name="Sun X."/>
            <person name="Che Y."/>
            <person name="Guo L."/>
            <person name="Liu G."/>
            <person name="Guo L."/>
            <person name="Wang C."/>
            <person name="Yin W.B."/>
            <person name="Stadler M."/>
            <person name="Zhang X."/>
            <person name="Liu X."/>
        </authorList>
    </citation>
    <scope>NUCLEOTIDE SEQUENCE [LARGE SCALE GENOMIC DNA]</scope>
    <source>
        <strain evidence="4">W106-1 / CGMCC3.15140</strain>
    </source>
</reference>
<evidence type="ECO:0000313" key="4">
    <source>
        <dbReference type="Proteomes" id="UP000030651"/>
    </source>
</evidence>